<organism evidence="1 2">
    <name type="scientific">Paenibacillus profundus</name>
    <dbReference type="NCBI Taxonomy" id="1173085"/>
    <lineage>
        <taxon>Bacteria</taxon>
        <taxon>Bacillati</taxon>
        <taxon>Bacillota</taxon>
        <taxon>Bacilli</taxon>
        <taxon>Bacillales</taxon>
        <taxon>Paenibacillaceae</taxon>
        <taxon>Paenibacillus</taxon>
    </lineage>
</organism>
<evidence type="ECO:0000313" key="1">
    <source>
        <dbReference type="EMBL" id="MCE5169387.1"/>
    </source>
</evidence>
<sequence length="200" mass="23116">MSHFIKKNRALIIFAIVILMFSGSFSLYTYSKAQEKIDLSSVYESFLKYKFSSLDKNIFEKTSEKTYIVEWENGQVPFYIQLFDNAFGSPPSSKYYSPASIPDSAKAIQVDVKLAGTYGTDANVFLMFYNDNTRLKNGVKTIQLRNPRNKDKSHTNKIESFSFKSNILPKYKYFKIAIKLNPEKSGKGFFRMEDLDIIFK</sequence>
<evidence type="ECO:0000313" key="2">
    <source>
        <dbReference type="Proteomes" id="UP001199916"/>
    </source>
</evidence>
<keyword evidence="2" id="KW-1185">Reference proteome</keyword>
<gene>
    <name evidence="1" type="ORF">LQV63_08685</name>
</gene>
<proteinExistence type="predicted"/>
<reference evidence="1 2" key="1">
    <citation type="submission" date="2021-11" db="EMBL/GenBank/DDBJ databases">
        <title>Draft genome sequence of Paenibacillus profundus YoMME, a new Gram-positive bacteria with exoelectrogenic properties.</title>
        <authorList>
            <person name="Hubenova Y."/>
            <person name="Hubenova E."/>
            <person name="Manasiev Y."/>
            <person name="Peykov S."/>
            <person name="Mitov M."/>
        </authorList>
    </citation>
    <scope>NUCLEOTIDE SEQUENCE [LARGE SCALE GENOMIC DNA]</scope>
    <source>
        <strain evidence="1 2">YoMME</strain>
    </source>
</reference>
<comment type="caution">
    <text evidence="1">The sequence shown here is derived from an EMBL/GenBank/DDBJ whole genome shotgun (WGS) entry which is preliminary data.</text>
</comment>
<dbReference type="RefSeq" id="WP_233696384.1">
    <property type="nucleotide sequence ID" value="NZ_JAJNBZ010000004.1"/>
</dbReference>
<protein>
    <submittedName>
        <fullName evidence="1">Uncharacterized protein</fullName>
    </submittedName>
</protein>
<name>A0ABS8YGW7_9BACL</name>
<accession>A0ABS8YGW7</accession>
<dbReference type="Proteomes" id="UP001199916">
    <property type="component" value="Unassembled WGS sequence"/>
</dbReference>
<dbReference type="EMBL" id="JAJNBZ010000004">
    <property type="protein sequence ID" value="MCE5169387.1"/>
    <property type="molecule type" value="Genomic_DNA"/>
</dbReference>